<dbReference type="InterPro" id="IPR028082">
    <property type="entry name" value="Peripla_BP_I"/>
</dbReference>
<dbReference type="Pfam" id="PF13377">
    <property type="entry name" value="Peripla_BP_3"/>
    <property type="match status" value="1"/>
</dbReference>
<evidence type="ECO:0000313" key="5">
    <source>
        <dbReference type="EMBL" id="KUG25231.1"/>
    </source>
</evidence>
<comment type="caution">
    <text evidence="5">The sequence shown here is derived from an EMBL/GenBank/DDBJ whole genome shotgun (WGS) entry which is preliminary data.</text>
</comment>
<organism evidence="5">
    <name type="scientific">hydrocarbon metagenome</name>
    <dbReference type="NCBI Taxonomy" id="938273"/>
    <lineage>
        <taxon>unclassified sequences</taxon>
        <taxon>metagenomes</taxon>
        <taxon>ecological metagenomes</taxon>
    </lineage>
</organism>
<dbReference type="CDD" id="cd07377">
    <property type="entry name" value="WHTH_GntR"/>
    <property type="match status" value="1"/>
</dbReference>
<dbReference type="Pfam" id="PF00392">
    <property type="entry name" value="GntR"/>
    <property type="match status" value="1"/>
</dbReference>
<evidence type="ECO:0000256" key="3">
    <source>
        <dbReference type="ARBA" id="ARBA00023163"/>
    </source>
</evidence>
<dbReference type="GO" id="GO:0003700">
    <property type="term" value="F:DNA-binding transcription factor activity"/>
    <property type="evidence" value="ECO:0007669"/>
    <property type="project" value="InterPro"/>
</dbReference>
<dbReference type="PROSITE" id="PS50949">
    <property type="entry name" value="HTH_GNTR"/>
    <property type="match status" value="1"/>
</dbReference>
<dbReference type="SUPFAM" id="SSF46785">
    <property type="entry name" value="Winged helix' DNA-binding domain"/>
    <property type="match status" value="1"/>
</dbReference>
<dbReference type="AlphaFoldDB" id="A0A0W8FWF1"/>
<dbReference type="EMBL" id="LNQE01000741">
    <property type="protein sequence ID" value="KUG25231.1"/>
    <property type="molecule type" value="Genomic_DNA"/>
</dbReference>
<evidence type="ECO:0000259" key="4">
    <source>
        <dbReference type="PROSITE" id="PS50949"/>
    </source>
</evidence>
<name>A0A0W8FWF1_9ZZZZ</name>
<dbReference type="PANTHER" id="PTHR30146">
    <property type="entry name" value="LACI-RELATED TRANSCRIPTIONAL REPRESSOR"/>
    <property type="match status" value="1"/>
</dbReference>
<dbReference type="InterPro" id="IPR000524">
    <property type="entry name" value="Tscrpt_reg_HTH_GntR"/>
</dbReference>
<feature type="domain" description="HTH gntR-type" evidence="4">
    <location>
        <begin position="11"/>
        <end position="79"/>
    </location>
</feature>
<keyword evidence="1" id="KW-0805">Transcription regulation</keyword>
<keyword evidence="3" id="KW-0804">Transcription</keyword>
<gene>
    <name evidence="5" type="ORF">ASZ90_004950</name>
</gene>
<dbReference type="GO" id="GO:0000976">
    <property type="term" value="F:transcription cis-regulatory region binding"/>
    <property type="evidence" value="ECO:0007669"/>
    <property type="project" value="TreeGrafter"/>
</dbReference>
<dbReference type="PANTHER" id="PTHR30146:SF109">
    <property type="entry name" value="HTH-TYPE TRANSCRIPTIONAL REGULATOR GALS"/>
    <property type="match status" value="1"/>
</dbReference>
<evidence type="ECO:0000256" key="2">
    <source>
        <dbReference type="ARBA" id="ARBA00023125"/>
    </source>
</evidence>
<dbReference type="Gene3D" id="3.40.50.2300">
    <property type="match status" value="2"/>
</dbReference>
<dbReference type="CDD" id="cd06267">
    <property type="entry name" value="PBP1_LacI_sugar_binding-like"/>
    <property type="match status" value="1"/>
</dbReference>
<reference evidence="5" key="1">
    <citation type="journal article" date="2015" name="Proc. Natl. Acad. Sci. U.S.A.">
        <title>Networks of energetic and metabolic interactions define dynamics in microbial communities.</title>
        <authorList>
            <person name="Embree M."/>
            <person name="Liu J.K."/>
            <person name="Al-Bassam M.M."/>
            <person name="Zengler K."/>
        </authorList>
    </citation>
    <scope>NUCLEOTIDE SEQUENCE</scope>
</reference>
<protein>
    <submittedName>
        <fullName evidence="5">Transcriptional regulator</fullName>
    </submittedName>
</protein>
<dbReference type="InterPro" id="IPR046335">
    <property type="entry name" value="LacI/GalR-like_sensor"/>
</dbReference>
<accession>A0A0W8FWF1</accession>
<proteinExistence type="predicted"/>
<dbReference type="Gene3D" id="1.10.10.10">
    <property type="entry name" value="Winged helix-like DNA-binding domain superfamily/Winged helix DNA-binding domain"/>
    <property type="match status" value="1"/>
</dbReference>
<evidence type="ECO:0000256" key="1">
    <source>
        <dbReference type="ARBA" id="ARBA00023015"/>
    </source>
</evidence>
<dbReference type="InterPro" id="IPR036390">
    <property type="entry name" value="WH_DNA-bd_sf"/>
</dbReference>
<keyword evidence="2" id="KW-0238">DNA-binding</keyword>
<dbReference type="SUPFAM" id="SSF53822">
    <property type="entry name" value="Periplasmic binding protein-like I"/>
    <property type="match status" value="1"/>
</dbReference>
<sequence>MAEKLKFNDPTPLYEQIQIDIKKRIDSGELNVGDQIGSQNELAREYDVSIITIKKALLNLVNEGILYTRVGKGTYVAEPKISEKKFSNQKTIGLVLRDLKHPFFSMIVQSIEEEAYNLGYTLVLTSSSNMIEKEEYQIKNFKNMGVDGLIIASLSLEYTATNYIQKLHDDKFPYIMISYMHDPQYWFIGSDHEFGGYLATEHLIKTGYKRIGYVHIGRGNLLSEVRKNGYSRALMDYGISFDSKLIFSLRKEQYDSGEDRVELGYEFGSEFIDMKQKPEALFFYNDSTALGFIKSLNEHNIKVPDDIAIVGYDDIELAKFASVPLTTIRQPVSKIGSQAVQIINRRINGEDVTNRTIYRPELVIRNSCGSKVHSNNNLINQQQEPEGI</sequence>
<dbReference type="InterPro" id="IPR036388">
    <property type="entry name" value="WH-like_DNA-bd_sf"/>
</dbReference>
<dbReference type="SMART" id="SM00345">
    <property type="entry name" value="HTH_GNTR"/>
    <property type="match status" value="1"/>
</dbReference>